<keyword evidence="6" id="KW-0742">SOS response</keyword>
<evidence type="ECO:0000256" key="6">
    <source>
        <dbReference type="ARBA" id="ARBA00023236"/>
    </source>
</evidence>
<evidence type="ECO:0000256" key="5">
    <source>
        <dbReference type="ARBA" id="ARBA00023204"/>
    </source>
</evidence>
<dbReference type="GO" id="GO:0009432">
    <property type="term" value="P:SOS response"/>
    <property type="evidence" value="ECO:0007669"/>
    <property type="project" value="UniProtKB-KW"/>
</dbReference>
<dbReference type="InterPro" id="IPR039418">
    <property type="entry name" value="LexA-like"/>
</dbReference>
<evidence type="ECO:0000256" key="7">
    <source>
        <dbReference type="RuleBase" id="RU003991"/>
    </source>
</evidence>
<dbReference type="NCBIfam" id="NF007621">
    <property type="entry name" value="PRK10276.1"/>
    <property type="match status" value="1"/>
</dbReference>
<dbReference type="RefSeq" id="WP_141364235.1">
    <property type="nucleotide sequence ID" value="NZ_BAAAJL010000011.1"/>
</dbReference>
<dbReference type="Pfam" id="PF00717">
    <property type="entry name" value="Peptidase_S24"/>
    <property type="match status" value="1"/>
</dbReference>
<dbReference type="Proteomes" id="UP000316612">
    <property type="component" value="Unassembled WGS sequence"/>
</dbReference>
<gene>
    <name evidence="9" type="primary">umuD</name>
    <name evidence="9" type="ORF">AUR04nite_18430</name>
</gene>
<keyword evidence="3 7" id="KW-0378">Hydrolase</keyword>
<dbReference type="AlphaFoldDB" id="A0A4Y4DV71"/>
<dbReference type="SUPFAM" id="SSF51306">
    <property type="entry name" value="LexA/Signal peptidase"/>
    <property type="match status" value="1"/>
</dbReference>
<evidence type="ECO:0000313" key="9">
    <source>
        <dbReference type="EMBL" id="GED06311.1"/>
    </source>
</evidence>
<dbReference type="OrthoDB" id="9787787at2"/>
<dbReference type="Gene3D" id="2.10.109.10">
    <property type="entry name" value="Umud Fragment, subunit A"/>
    <property type="match status" value="1"/>
</dbReference>
<evidence type="ECO:0000256" key="4">
    <source>
        <dbReference type="ARBA" id="ARBA00022813"/>
    </source>
</evidence>
<accession>A0A4Y4DV71</accession>
<evidence type="ECO:0000259" key="8">
    <source>
        <dbReference type="Pfam" id="PF00717"/>
    </source>
</evidence>
<comment type="caution">
    <text evidence="9">The sequence shown here is derived from an EMBL/GenBank/DDBJ whole genome shotgun (WGS) entry which is preliminary data.</text>
</comment>
<proteinExistence type="inferred from homology"/>
<evidence type="ECO:0000313" key="10">
    <source>
        <dbReference type="Proteomes" id="UP000316612"/>
    </source>
</evidence>
<organism evidence="9 10">
    <name type="scientific">Glutamicibacter uratoxydans</name>
    <name type="common">Arthrobacter uratoxydans</name>
    <dbReference type="NCBI Taxonomy" id="43667"/>
    <lineage>
        <taxon>Bacteria</taxon>
        <taxon>Bacillati</taxon>
        <taxon>Actinomycetota</taxon>
        <taxon>Actinomycetes</taxon>
        <taxon>Micrococcales</taxon>
        <taxon>Micrococcaceae</taxon>
        <taxon>Glutamicibacter</taxon>
    </lineage>
</organism>
<dbReference type="CDD" id="cd06529">
    <property type="entry name" value="S24_LexA-like"/>
    <property type="match status" value="1"/>
</dbReference>
<dbReference type="PRINTS" id="PR00726">
    <property type="entry name" value="LEXASERPTASE"/>
</dbReference>
<dbReference type="PANTHER" id="PTHR33516">
    <property type="entry name" value="LEXA REPRESSOR"/>
    <property type="match status" value="1"/>
</dbReference>
<dbReference type="PANTHER" id="PTHR33516:SF2">
    <property type="entry name" value="LEXA REPRESSOR-RELATED"/>
    <property type="match status" value="1"/>
</dbReference>
<dbReference type="InterPro" id="IPR050077">
    <property type="entry name" value="LexA_repressor"/>
</dbReference>
<keyword evidence="10" id="KW-1185">Reference proteome</keyword>
<name>A0A4Y4DV71_GLUUR</name>
<dbReference type="EMBL" id="BJNY01000009">
    <property type="protein sequence ID" value="GED06311.1"/>
    <property type="molecule type" value="Genomic_DNA"/>
</dbReference>
<comment type="similarity">
    <text evidence="1 7">Belongs to the peptidase S24 family.</text>
</comment>
<dbReference type="InterPro" id="IPR036286">
    <property type="entry name" value="LexA/Signal_pep-like_sf"/>
</dbReference>
<keyword evidence="4 7" id="KW-0068">Autocatalytic cleavage</keyword>
<evidence type="ECO:0000256" key="3">
    <source>
        <dbReference type="ARBA" id="ARBA00022801"/>
    </source>
</evidence>
<keyword evidence="2" id="KW-0227">DNA damage</keyword>
<feature type="domain" description="Peptidase S24/S26A/S26B/S26C" evidence="8">
    <location>
        <begin position="21"/>
        <end position="130"/>
    </location>
</feature>
<dbReference type="GO" id="GO:0016787">
    <property type="term" value="F:hydrolase activity"/>
    <property type="evidence" value="ECO:0007669"/>
    <property type="project" value="UniProtKB-KW"/>
</dbReference>
<dbReference type="GO" id="GO:0003677">
    <property type="term" value="F:DNA binding"/>
    <property type="evidence" value="ECO:0007669"/>
    <property type="project" value="InterPro"/>
</dbReference>
<dbReference type="GO" id="GO:0006281">
    <property type="term" value="P:DNA repair"/>
    <property type="evidence" value="ECO:0007669"/>
    <property type="project" value="UniProtKB-KW"/>
</dbReference>
<dbReference type="InterPro" id="IPR006197">
    <property type="entry name" value="Peptidase_S24_LexA"/>
</dbReference>
<keyword evidence="5" id="KW-0234">DNA repair</keyword>
<sequence>MSSAEPFVPEPSSAGPVQAVAAMGFPSPARDYFDGGLDLNQLLVKDRVSTFIMRVGGHSMQSAGIYDGDEVIVDRSLPVRHNSVVVLSLNGQMLIRRWQVNGSKTGLLCDESPIPVTLAEGDEVSIFGVVTRCLHHVR</sequence>
<dbReference type="InterPro" id="IPR015927">
    <property type="entry name" value="Peptidase_S24_S26A/B/C"/>
</dbReference>
<dbReference type="GO" id="GO:0006355">
    <property type="term" value="P:regulation of DNA-templated transcription"/>
    <property type="evidence" value="ECO:0007669"/>
    <property type="project" value="InterPro"/>
</dbReference>
<reference evidence="9 10" key="1">
    <citation type="submission" date="2019-06" db="EMBL/GenBank/DDBJ databases">
        <title>Whole genome shotgun sequence of Glutamicibacter uratoxydans NBRC 15515.</title>
        <authorList>
            <person name="Hosoyama A."/>
            <person name="Uohara A."/>
            <person name="Ohji S."/>
            <person name="Ichikawa N."/>
        </authorList>
    </citation>
    <scope>NUCLEOTIDE SEQUENCE [LARGE SCALE GENOMIC DNA]</scope>
    <source>
        <strain evidence="9 10">NBRC 15515</strain>
    </source>
</reference>
<evidence type="ECO:0000256" key="2">
    <source>
        <dbReference type="ARBA" id="ARBA00022763"/>
    </source>
</evidence>
<protein>
    <submittedName>
        <fullName evidence="9">Protein impA</fullName>
    </submittedName>
</protein>
<evidence type="ECO:0000256" key="1">
    <source>
        <dbReference type="ARBA" id="ARBA00007484"/>
    </source>
</evidence>